<proteinExistence type="inferred from homology"/>
<dbReference type="CDD" id="cd07557">
    <property type="entry name" value="trimeric_dUTPase"/>
    <property type="match status" value="1"/>
</dbReference>
<dbReference type="EMBL" id="LAZR01000026">
    <property type="protein sequence ID" value="KKO03523.1"/>
    <property type="molecule type" value="Genomic_DNA"/>
</dbReference>
<dbReference type="AlphaFoldDB" id="A0A0F9VUA9"/>
<dbReference type="GO" id="GO:0000287">
    <property type="term" value="F:magnesium ion binding"/>
    <property type="evidence" value="ECO:0007669"/>
    <property type="project" value="InterPro"/>
</dbReference>
<accession>A0A0F9VUA9</accession>
<dbReference type="InterPro" id="IPR036157">
    <property type="entry name" value="dUTPase-like_sf"/>
</dbReference>
<dbReference type="Gene3D" id="2.70.40.10">
    <property type="match status" value="1"/>
</dbReference>
<dbReference type="NCBIfam" id="NF001862">
    <property type="entry name" value="PRK00601.1"/>
    <property type="match status" value="1"/>
</dbReference>
<dbReference type="GO" id="GO:0004170">
    <property type="term" value="F:dUTP diphosphatase activity"/>
    <property type="evidence" value="ECO:0007669"/>
    <property type="project" value="UniProtKB-EC"/>
</dbReference>
<gene>
    <name evidence="8" type="ORF">LCGC14_0094480</name>
</gene>
<evidence type="ECO:0000313" key="8">
    <source>
        <dbReference type="EMBL" id="KKO03523.1"/>
    </source>
</evidence>
<dbReference type="GO" id="GO:0006226">
    <property type="term" value="P:dUMP biosynthetic process"/>
    <property type="evidence" value="ECO:0007669"/>
    <property type="project" value="InterPro"/>
</dbReference>
<evidence type="ECO:0000256" key="1">
    <source>
        <dbReference type="ARBA" id="ARBA00006581"/>
    </source>
</evidence>
<dbReference type="HAMAP" id="MF_00116">
    <property type="entry name" value="dUTPase_bact"/>
    <property type="match status" value="1"/>
</dbReference>
<feature type="domain" description="dUTPase-like" evidence="7">
    <location>
        <begin position="17"/>
        <end position="149"/>
    </location>
</feature>
<dbReference type="InterPro" id="IPR033704">
    <property type="entry name" value="dUTPase_trimeric"/>
</dbReference>
<dbReference type="PANTHER" id="PTHR11241:SF0">
    <property type="entry name" value="DEOXYURIDINE 5'-TRIPHOSPHATE NUCLEOTIDOHYDROLASE"/>
    <property type="match status" value="1"/>
</dbReference>
<sequence>MDSPITIQIRRREGCEDIPLPTHMSDHAAGMDLRAACDNSVTLGQGQVKLIPCGFFMALPVGYEAQIRPRSGLALKHGILLPNAPGTIDADYRGEVCVILANISFQDFVIRRGMRIAQMVIAAVVRAEIAEVDQLAETARGEGGFGHTGL</sequence>
<keyword evidence="4" id="KW-0378">Hydrolase</keyword>
<dbReference type="PANTHER" id="PTHR11241">
    <property type="entry name" value="DEOXYURIDINE 5'-TRIPHOSPHATE NUCLEOTIDOHYDROLASE"/>
    <property type="match status" value="1"/>
</dbReference>
<dbReference type="InterPro" id="IPR029054">
    <property type="entry name" value="dUTPase-like"/>
</dbReference>
<evidence type="ECO:0000256" key="3">
    <source>
        <dbReference type="ARBA" id="ARBA00022723"/>
    </source>
</evidence>
<dbReference type="Pfam" id="PF00692">
    <property type="entry name" value="dUTPase"/>
    <property type="match status" value="1"/>
</dbReference>
<dbReference type="SUPFAM" id="SSF51283">
    <property type="entry name" value="dUTPase-like"/>
    <property type="match status" value="1"/>
</dbReference>
<evidence type="ECO:0000256" key="2">
    <source>
        <dbReference type="ARBA" id="ARBA00012379"/>
    </source>
</evidence>
<keyword evidence="6" id="KW-0546">Nucleotide metabolism</keyword>
<evidence type="ECO:0000256" key="6">
    <source>
        <dbReference type="ARBA" id="ARBA00023080"/>
    </source>
</evidence>
<comment type="caution">
    <text evidence="8">The sequence shown here is derived from an EMBL/GenBank/DDBJ whole genome shotgun (WGS) entry which is preliminary data.</text>
</comment>
<evidence type="ECO:0000259" key="7">
    <source>
        <dbReference type="Pfam" id="PF00692"/>
    </source>
</evidence>
<dbReference type="GO" id="GO:0046081">
    <property type="term" value="P:dUTP catabolic process"/>
    <property type="evidence" value="ECO:0007669"/>
    <property type="project" value="InterPro"/>
</dbReference>
<evidence type="ECO:0000256" key="4">
    <source>
        <dbReference type="ARBA" id="ARBA00022801"/>
    </source>
</evidence>
<protein>
    <recommendedName>
        <fullName evidence="2">dUTP diphosphatase</fullName>
        <ecNumber evidence="2">3.6.1.23</ecNumber>
    </recommendedName>
</protein>
<keyword evidence="5" id="KW-0460">Magnesium</keyword>
<keyword evidence="3" id="KW-0479">Metal-binding</keyword>
<organism evidence="8">
    <name type="scientific">marine sediment metagenome</name>
    <dbReference type="NCBI Taxonomy" id="412755"/>
    <lineage>
        <taxon>unclassified sequences</taxon>
        <taxon>metagenomes</taxon>
        <taxon>ecological metagenomes</taxon>
    </lineage>
</organism>
<dbReference type="InterPro" id="IPR008181">
    <property type="entry name" value="dUTPase"/>
</dbReference>
<dbReference type="NCBIfam" id="TIGR00576">
    <property type="entry name" value="dut"/>
    <property type="match status" value="1"/>
</dbReference>
<dbReference type="FunFam" id="2.70.40.10:FF:000002">
    <property type="entry name" value="dUTP diphosphatase"/>
    <property type="match status" value="1"/>
</dbReference>
<evidence type="ECO:0000256" key="5">
    <source>
        <dbReference type="ARBA" id="ARBA00022842"/>
    </source>
</evidence>
<dbReference type="EC" id="3.6.1.23" evidence="2"/>
<name>A0A0F9VUA9_9ZZZZ</name>
<reference evidence="8" key="1">
    <citation type="journal article" date="2015" name="Nature">
        <title>Complex archaea that bridge the gap between prokaryotes and eukaryotes.</title>
        <authorList>
            <person name="Spang A."/>
            <person name="Saw J.H."/>
            <person name="Jorgensen S.L."/>
            <person name="Zaremba-Niedzwiedzka K."/>
            <person name="Martijn J."/>
            <person name="Lind A.E."/>
            <person name="van Eijk R."/>
            <person name="Schleper C."/>
            <person name="Guy L."/>
            <person name="Ettema T.J."/>
        </authorList>
    </citation>
    <scope>NUCLEOTIDE SEQUENCE</scope>
</reference>
<comment type="similarity">
    <text evidence="1">Belongs to the dUTPase family.</text>
</comment>